<evidence type="ECO:0000313" key="2">
    <source>
        <dbReference type="Proteomes" id="UP000712600"/>
    </source>
</evidence>
<gene>
    <name evidence="1" type="ORF">F2Q69_00016271</name>
</gene>
<protein>
    <submittedName>
        <fullName evidence="1">Uncharacterized protein</fullName>
    </submittedName>
</protein>
<sequence>MCLDPPLLTGVRTAELVNPMVCAIQIIYLWDMLNQTQEAVNSLNSSRTMLGIHTYSISSSVNSVSRQTISPSPLHGSLTLMSESHDLLLHHMVGATTLMVICMEKIVLLASSILVTPQRAVSPKKMEMSQKTSLMPEETNTRHRECW</sequence>
<organism evidence="1 2">
    <name type="scientific">Brassica cretica</name>
    <name type="common">Mustard</name>
    <dbReference type="NCBI Taxonomy" id="69181"/>
    <lineage>
        <taxon>Eukaryota</taxon>
        <taxon>Viridiplantae</taxon>
        <taxon>Streptophyta</taxon>
        <taxon>Embryophyta</taxon>
        <taxon>Tracheophyta</taxon>
        <taxon>Spermatophyta</taxon>
        <taxon>Magnoliopsida</taxon>
        <taxon>eudicotyledons</taxon>
        <taxon>Gunneridae</taxon>
        <taxon>Pentapetalae</taxon>
        <taxon>rosids</taxon>
        <taxon>malvids</taxon>
        <taxon>Brassicales</taxon>
        <taxon>Brassicaceae</taxon>
        <taxon>Brassiceae</taxon>
        <taxon>Brassica</taxon>
    </lineage>
</organism>
<name>A0A3N6UKI3_BRACR</name>
<proteinExistence type="predicted"/>
<dbReference type="AlphaFoldDB" id="A0A3N6UKI3"/>
<reference evidence="1" key="1">
    <citation type="submission" date="2019-12" db="EMBL/GenBank/DDBJ databases">
        <title>Genome sequencing and annotation of Brassica cretica.</title>
        <authorList>
            <person name="Studholme D.J."/>
            <person name="Sarris P."/>
        </authorList>
    </citation>
    <scope>NUCLEOTIDE SEQUENCE</scope>
    <source>
        <strain evidence="1">PFS-109/04</strain>
        <tissue evidence="1">Leaf</tissue>
    </source>
</reference>
<dbReference type="EMBL" id="QGKX02000996">
    <property type="protein sequence ID" value="KAF3560284.1"/>
    <property type="molecule type" value="Genomic_DNA"/>
</dbReference>
<evidence type="ECO:0000313" key="1">
    <source>
        <dbReference type="EMBL" id="KAF3560284.1"/>
    </source>
</evidence>
<comment type="caution">
    <text evidence="1">The sequence shown here is derived from an EMBL/GenBank/DDBJ whole genome shotgun (WGS) entry which is preliminary data.</text>
</comment>
<dbReference type="Proteomes" id="UP000712600">
    <property type="component" value="Unassembled WGS sequence"/>
</dbReference>
<accession>A0A3N6UKI3</accession>